<protein>
    <submittedName>
        <fullName evidence="1">Uncharacterized protein</fullName>
    </submittedName>
</protein>
<comment type="caution">
    <text evidence="1">The sequence shown here is derived from an EMBL/GenBank/DDBJ whole genome shotgun (WGS) entry which is preliminary data.</text>
</comment>
<name>A0A2H0W7I9_9BACT</name>
<evidence type="ECO:0000313" key="2">
    <source>
        <dbReference type="Proteomes" id="UP000231382"/>
    </source>
</evidence>
<dbReference type="EMBL" id="PEZW01000002">
    <property type="protein sequence ID" value="PIS08055.1"/>
    <property type="molecule type" value="Genomic_DNA"/>
</dbReference>
<accession>A0A2H0W7I9</accession>
<dbReference type="Proteomes" id="UP000231382">
    <property type="component" value="Unassembled WGS sequence"/>
</dbReference>
<evidence type="ECO:0000313" key="1">
    <source>
        <dbReference type="EMBL" id="PIS08055.1"/>
    </source>
</evidence>
<reference evidence="2" key="1">
    <citation type="submission" date="2017-09" db="EMBL/GenBank/DDBJ databases">
        <title>Depth-based differentiation of microbial function through sediment-hosted aquifers and enrichment of novel symbionts in the deep terrestrial subsurface.</title>
        <authorList>
            <person name="Probst A.J."/>
            <person name="Ladd B."/>
            <person name="Jarett J.K."/>
            <person name="Geller-Mcgrath D.E."/>
            <person name="Sieber C.M.K."/>
            <person name="Emerson J.B."/>
            <person name="Anantharaman K."/>
            <person name="Thomas B.C."/>
            <person name="Malmstrom R."/>
            <person name="Stieglmeier M."/>
            <person name="Klingl A."/>
            <person name="Woyke T."/>
            <person name="Ryan C.M."/>
            <person name="Banfield J.F."/>
        </authorList>
    </citation>
    <scope>NUCLEOTIDE SEQUENCE [LARGE SCALE GENOMIC DNA]</scope>
</reference>
<proteinExistence type="predicted"/>
<dbReference type="AlphaFoldDB" id="A0A2H0W7I9"/>
<gene>
    <name evidence="1" type="ORF">COT78_00215</name>
</gene>
<sequence length="201" mass="22966">MKKRLIIILIVIVSASVFVLEALKLRSGQTADFGELISTTELTLGDAGNYLLQKYQNGYDSIWILSESNFWQVKRLRIDGFEDLAAVCSRPTFQIDSKNFLCLSGYVGAHSENVVMVELNKFVPIAFADDENIGYNIISDAPYFVFNTASPRKLIVDMRNYDKNPLIDSIRSYYKWNGMRFVFDKSEEITYDEKYSVTSSI</sequence>
<organism evidence="1 2">
    <name type="scientific">Candidatus Berkelbacteria bacterium CG10_big_fil_rev_8_21_14_0_10_43_13</name>
    <dbReference type="NCBI Taxonomy" id="1974514"/>
    <lineage>
        <taxon>Bacteria</taxon>
        <taxon>Candidatus Berkelbacteria</taxon>
    </lineage>
</organism>